<gene>
    <name evidence="3" type="primary">lipR</name>
    <name evidence="3" type="ORF">BN1048_00071</name>
</gene>
<evidence type="ECO:0000259" key="2">
    <source>
        <dbReference type="Pfam" id="PF07859"/>
    </source>
</evidence>
<keyword evidence="1 3" id="KW-0378">Hydrolase</keyword>
<feature type="domain" description="Alpha/beta hydrolase fold-3" evidence="2">
    <location>
        <begin position="102"/>
        <end position="300"/>
    </location>
</feature>
<dbReference type="OrthoDB" id="9815425at2"/>
<dbReference type="HOGENOM" id="CLU_012494_13_4_9"/>
<dbReference type="Pfam" id="PF07859">
    <property type="entry name" value="Abhydrolase_3"/>
    <property type="match status" value="1"/>
</dbReference>
<dbReference type="eggNOG" id="COG0657">
    <property type="taxonomic scope" value="Bacteria"/>
</dbReference>
<keyword evidence="4" id="KW-1185">Reference proteome</keyword>
<dbReference type="RefSeq" id="WP_052108688.1">
    <property type="nucleotide sequence ID" value="NZ_CCSE01000001.1"/>
</dbReference>
<accession>A0A078M0M1</accession>
<evidence type="ECO:0000313" key="3">
    <source>
        <dbReference type="EMBL" id="CDZ98952.1"/>
    </source>
</evidence>
<proteinExistence type="predicted"/>
<dbReference type="PANTHER" id="PTHR48081:SF8">
    <property type="entry name" value="ALPHA_BETA HYDROLASE FOLD-3 DOMAIN-CONTAINING PROTEIN-RELATED"/>
    <property type="match status" value="1"/>
</dbReference>
<dbReference type="InterPro" id="IPR013094">
    <property type="entry name" value="AB_hydrolase_3"/>
</dbReference>
<protein>
    <submittedName>
        <fullName evidence="3">Putative acetyl-hydrolase LipR</fullName>
    </submittedName>
</protein>
<evidence type="ECO:0000256" key="1">
    <source>
        <dbReference type="ARBA" id="ARBA00022801"/>
    </source>
</evidence>
<organism evidence="3 4">
    <name type="scientific">Jeotgalicoccus saudimassiliensis</name>
    <dbReference type="NCBI Taxonomy" id="1461582"/>
    <lineage>
        <taxon>Bacteria</taxon>
        <taxon>Bacillati</taxon>
        <taxon>Bacillota</taxon>
        <taxon>Bacilli</taxon>
        <taxon>Bacillales</taxon>
        <taxon>Staphylococcaceae</taxon>
        <taxon>Jeotgalicoccus</taxon>
    </lineage>
</organism>
<dbReference type="InterPro" id="IPR029058">
    <property type="entry name" value="AB_hydrolase_fold"/>
</dbReference>
<reference evidence="3 4" key="1">
    <citation type="submission" date="2014-07" db="EMBL/GenBank/DDBJ databases">
        <authorList>
            <person name="Urmite Genomes Urmite Genomes"/>
        </authorList>
    </citation>
    <scope>NUCLEOTIDE SEQUENCE [LARGE SCALE GENOMIC DNA]</scope>
    <source>
        <strain evidence="3 4">13MG44_air</strain>
    </source>
</reference>
<sequence>MKVLFRGVAVLTAISGVFMYIYRALFVNKRSIGSELAEDLIRVANFDIADVDDEMLERNAEENRQEYEIPRSILRSHIGSYELDGMKIFTISPKHEKRKQRVLYLHGGGYINQPSVFHWRFLSKLVKETAMEFIVPIYPKTPEHTYDEAYEQVQKLYKQLVSENGNIIIMGDSAGGGLTLGLVQWLKKEQLPMPKAQIVISPWLDITLGNPDIEAFETVEPMLKPDNLKIIGKIWSGDADPDYYKVSPMYGELAGLPKLYLIVGTREIILPDARKYVQLLEAAGADYEYYEYEMQNHVFPLYPIKEGIDARKQIGEILIGYDE</sequence>
<dbReference type="InterPro" id="IPR050300">
    <property type="entry name" value="GDXG_lipolytic_enzyme"/>
</dbReference>
<dbReference type="PANTHER" id="PTHR48081">
    <property type="entry name" value="AB HYDROLASE SUPERFAMILY PROTEIN C4A8.06C"/>
    <property type="match status" value="1"/>
</dbReference>
<dbReference type="Proteomes" id="UP000044136">
    <property type="component" value="Unassembled WGS sequence"/>
</dbReference>
<name>A0A078M0M1_9STAP</name>
<dbReference type="AlphaFoldDB" id="A0A078M0M1"/>
<dbReference type="GO" id="GO:0016787">
    <property type="term" value="F:hydrolase activity"/>
    <property type="evidence" value="ECO:0007669"/>
    <property type="project" value="UniProtKB-KW"/>
</dbReference>
<dbReference type="Gene3D" id="3.40.50.1820">
    <property type="entry name" value="alpha/beta hydrolase"/>
    <property type="match status" value="1"/>
</dbReference>
<dbReference type="SUPFAM" id="SSF53474">
    <property type="entry name" value="alpha/beta-Hydrolases"/>
    <property type="match status" value="1"/>
</dbReference>
<dbReference type="EMBL" id="CCSE01000001">
    <property type="protein sequence ID" value="CDZ98952.1"/>
    <property type="molecule type" value="Genomic_DNA"/>
</dbReference>
<evidence type="ECO:0000313" key="4">
    <source>
        <dbReference type="Proteomes" id="UP000044136"/>
    </source>
</evidence>
<dbReference type="STRING" id="1461582.BN1048_00071"/>